<dbReference type="InterPro" id="IPR004601">
    <property type="entry name" value="UvdE"/>
</dbReference>
<gene>
    <name evidence="8" type="primary">RvY_12884-1</name>
    <name evidence="8" type="synonym">RvY_12884.1</name>
    <name evidence="8" type="ORF">RvY_12884</name>
</gene>
<dbReference type="GO" id="GO:0006289">
    <property type="term" value="P:nucleotide-excision repair"/>
    <property type="evidence" value="ECO:0007669"/>
    <property type="project" value="InterPro"/>
</dbReference>
<dbReference type="PANTHER" id="PTHR31290:SF5">
    <property type="entry name" value="UV-DAMAGE ENDONUCLEASE"/>
    <property type="match status" value="1"/>
</dbReference>
<dbReference type="SUPFAM" id="SSF51658">
    <property type="entry name" value="Xylose isomerase-like"/>
    <property type="match status" value="1"/>
</dbReference>
<keyword evidence="4" id="KW-0228">DNA excision</keyword>
<dbReference type="Proteomes" id="UP000186922">
    <property type="component" value="Unassembled WGS sequence"/>
</dbReference>
<keyword evidence="2" id="KW-0255">Endonuclease</keyword>
<evidence type="ECO:0000313" key="9">
    <source>
        <dbReference type="Proteomes" id="UP000186922"/>
    </source>
</evidence>
<evidence type="ECO:0000313" key="8">
    <source>
        <dbReference type="EMBL" id="GAV02295.1"/>
    </source>
</evidence>
<evidence type="ECO:0000256" key="1">
    <source>
        <dbReference type="ARBA" id="ARBA00022722"/>
    </source>
</evidence>
<evidence type="ECO:0000256" key="7">
    <source>
        <dbReference type="SAM" id="MobiDB-lite"/>
    </source>
</evidence>
<keyword evidence="6" id="KW-0234">DNA repair</keyword>
<dbReference type="Gene3D" id="3.20.20.150">
    <property type="entry name" value="Divalent-metal-dependent TIM barrel enzymes"/>
    <property type="match status" value="1"/>
</dbReference>
<dbReference type="AlphaFoldDB" id="A0A1D1VKZ9"/>
<name>A0A1D1VKZ9_RAMVA</name>
<evidence type="ECO:0008006" key="10">
    <source>
        <dbReference type="Google" id="ProtNLM"/>
    </source>
</evidence>
<dbReference type="EMBL" id="BDGG01000008">
    <property type="protein sequence ID" value="GAV02295.1"/>
    <property type="molecule type" value="Genomic_DNA"/>
</dbReference>
<organism evidence="8 9">
    <name type="scientific">Ramazzottius varieornatus</name>
    <name type="common">Water bear</name>
    <name type="synonym">Tardigrade</name>
    <dbReference type="NCBI Taxonomy" id="947166"/>
    <lineage>
        <taxon>Eukaryota</taxon>
        <taxon>Metazoa</taxon>
        <taxon>Ecdysozoa</taxon>
        <taxon>Tardigrada</taxon>
        <taxon>Eutardigrada</taxon>
        <taxon>Parachela</taxon>
        <taxon>Hypsibioidea</taxon>
        <taxon>Ramazzottiidae</taxon>
        <taxon>Ramazzottius</taxon>
    </lineage>
</organism>
<dbReference type="InterPro" id="IPR036237">
    <property type="entry name" value="Xyl_isomerase-like_sf"/>
</dbReference>
<protein>
    <recommendedName>
        <fullName evidence="10">UV-endonuclease UvdE</fullName>
    </recommendedName>
</protein>
<evidence type="ECO:0000256" key="6">
    <source>
        <dbReference type="ARBA" id="ARBA00023204"/>
    </source>
</evidence>
<accession>A0A1D1VKZ9</accession>
<dbReference type="GO" id="GO:0004519">
    <property type="term" value="F:endonuclease activity"/>
    <property type="evidence" value="ECO:0007669"/>
    <property type="project" value="UniProtKB-KW"/>
</dbReference>
<keyword evidence="5" id="KW-0378">Hydrolase</keyword>
<dbReference type="Pfam" id="PF03851">
    <property type="entry name" value="UvdE"/>
    <property type="match status" value="1"/>
</dbReference>
<keyword evidence="9" id="KW-1185">Reference proteome</keyword>
<dbReference type="PANTHER" id="PTHR31290">
    <property type="entry name" value="UV-DAMAGE ENDONUCLEASE"/>
    <property type="match status" value="1"/>
</dbReference>
<reference evidence="8 9" key="1">
    <citation type="journal article" date="2016" name="Nat. Commun.">
        <title>Extremotolerant tardigrade genome and improved radiotolerance of human cultured cells by tardigrade-unique protein.</title>
        <authorList>
            <person name="Hashimoto T."/>
            <person name="Horikawa D.D."/>
            <person name="Saito Y."/>
            <person name="Kuwahara H."/>
            <person name="Kozuka-Hata H."/>
            <person name="Shin-I T."/>
            <person name="Minakuchi Y."/>
            <person name="Ohishi K."/>
            <person name="Motoyama A."/>
            <person name="Aizu T."/>
            <person name="Enomoto A."/>
            <person name="Kondo K."/>
            <person name="Tanaka S."/>
            <person name="Hara Y."/>
            <person name="Koshikawa S."/>
            <person name="Sagara H."/>
            <person name="Miura T."/>
            <person name="Yokobori S."/>
            <person name="Miyagawa K."/>
            <person name="Suzuki Y."/>
            <person name="Kubo T."/>
            <person name="Oyama M."/>
            <person name="Kohara Y."/>
            <person name="Fujiyama A."/>
            <person name="Arakawa K."/>
            <person name="Katayama T."/>
            <person name="Toyoda A."/>
            <person name="Kunieda T."/>
        </authorList>
    </citation>
    <scope>NUCLEOTIDE SEQUENCE [LARGE SCALE GENOMIC DNA]</scope>
    <source>
        <strain evidence="8 9">YOKOZUNA-1</strain>
    </source>
</reference>
<evidence type="ECO:0000256" key="5">
    <source>
        <dbReference type="ARBA" id="ARBA00022801"/>
    </source>
</evidence>
<comment type="caution">
    <text evidence="8">The sequence shown here is derived from an EMBL/GenBank/DDBJ whole genome shotgun (WGS) entry which is preliminary data.</text>
</comment>
<dbReference type="NCBIfam" id="TIGR00629">
    <property type="entry name" value="uvde"/>
    <property type="match status" value="1"/>
</dbReference>
<feature type="compositionally biased region" description="Polar residues" evidence="7">
    <location>
        <begin position="464"/>
        <end position="474"/>
    </location>
</feature>
<dbReference type="GO" id="GO:0009411">
    <property type="term" value="P:response to UV"/>
    <property type="evidence" value="ECO:0007669"/>
    <property type="project" value="InterPro"/>
</dbReference>
<feature type="region of interest" description="Disordered" evidence="7">
    <location>
        <begin position="400"/>
        <end position="431"/>
    </location>
</feature>
<evidence type="ECO:0000256" key="2">
    <source>
        <dbReference type="ARBA" id="ARBA00022759"/>
    </source>
</evidence>
<dbReference type="GO" id="GO:0016787">
    <property type="term" value="F:hydrolase activity"/>
    <property type="evidence" value="ECO:0007669"/>
    <property type="project" value="UniProtKB-KW"/>
</dbReference>
<proteinExistence type="predicted"/>
<feature type="compositionally biased region" description="Low complexity" evidence="7">
    <location>
        <begin position="494"/>
        <end position="511"/>
    </location>
</feature>
<dbReference type="OrthoDB" id="541883at2759"/>
<feature type="region of interest" description="Disordered" evidence="7">
    <location>
        <begin position="452"/>
        <end position="517"/>
    </location>
</feature>
<sequence>MTVSASFRVLRQLLSTSTPVGPISYRLLSSFTMNPHLNLGYCCLNTVLREDDVFCSRTMRLATFNEKGLEYAQELALQNLQDMLPIIEWNEKHGIKLFRVSSDMFPLASHPDCAYPLDFAQPLLSQIGDLARKYGHRLTMHPSQHHVLTNKTEKTFQMTALGLDHHAEILDRMGMDSSAVMVIHGGGVYGNKPEALKTFEENFMRLKESTRNRLVLENDEMAYTIEDLLPTSQKLKIPIVIDYHHDLICPSSKPAEAYHDEVFAVWDERGIKPKVHVSQSPVDVDMSSKTARRKHGDYIDVLPDSLLSLNRDIDVMFEAKMKEQAVLRYRGIMSGEIQTDRTTFEVPMTLTVEEMKEEKKLLKKTKSPSKAKSLCEECEGEVIETVKVERKVIVKAKAAPKKAPAKKEPKKATVASAKKTPQIATPKKKAPRGMWVDMSALEEHKRIKKLIREAVKEPTLPKGRTTSSAGQPQSAADLPQICVASGSARKRGRPAAAAKRPAPKTAPAKQATSKKGK</sequence>
<keyword evidence="3" id="KW-0227">DNA damage</keyword>
<evidence type="ECO:0000256" key="4">
    <source>
        <dbReference type="ARBA" id="ARBA00022769"/>
    </source>
</evidence>
<keyword evidence="1" id="KW-0540">Nuclease</keyword>
<evidence type="ECO:0000256" key="3">
    <source>
        <dbReference type="ARBA" id="ARBA00022763"/>
    </source>
</evidence>